<comment type="caution">
    <text evidence="4">The sequence shown here is derived from an EMBL/GenBank/DDBJ whole genome shotgun (WGS) entry which is preliminary data.</text>
</comment>
<proteinExistence type="inferred from homology"/>
<reference evidence="4" key="1">
    <citation type="submission" date="2021-07" db="EMBL/GenBank/DDBJ databases">
        <authorList>
            <person name="Durling M."/>
        </authorList>
    </citation>
    <scope>NUCLEOTIDE SEQUENCE</scope>
</reference>
<dbReference type="InterPro" id="IPR036570">
    <property type="entry name" value="HORMA_dom_sf"/>
</dbReference>
<name>A0A9N9KX87_9HELO</name>
<dbReference type="PROSITE" id="PS50815">
    <property type="entry name" value="HORMA"/>
    <property type="match status" value="1"/>
</dbReference>
<organism evidence="4 5">
    <name type="scientific">Hymenoscyphus fraxineus</name>
    <dbReference type="NCBI Taxonomy" id="746836"/>
    <lineage>
        <taxon>Eukaryota</taxon>
        <taxon>Fungi</taxon>
        <taxon>Dikarya</taxon>
        <taxon>Ascomycota</taxon>
        <taxon>Pezizomycotina</taxon>
        <taxon>Leotiomycetes</taxon>
        <taxon>Helotiales</taxon>
        <taxon>Helotiaceae</taxon>
        <taxon>Hymenoscyphus</taxon>
    </lineage>
</organism>
<dbReference type="PANTHER" id="PTHR11842">
    <property type="entry name" value="MITOTIC SPINDLE ASSEMBLY CHECKPOINT PROTEIN MAD2"/>
    <property type="match status" value="1"/>
</dbReference>
<feature type="domain" description="HORMA" evidence="3">
    <location>
        <begin position="16"/>
        <end position="218"/>
    </location>
</feature>
<evidence type="ECO:0000259" key="3">
    <source>
        <dbReference type="PROSITE" id="PS50815"/>
    </source>
</evidence>
<dbReference type="Pfam" id="PF02301">
    <property type="entry name" value="HORMA"/>
    <property type="match status" value="1"/>
</dbReference>
<dbReference type="EMBL" id="CAJVRL010000057">
    <property type="protein sequence ID" value="CAG8954736.1"/>
    <property type="molecule type" value="Genomic_DNA"/>
</dbReference>
<feature type="region of interest" description="Disordered" evidence="2">
    <location>
        <begin position="175"/>
        <end position="206"/>
    </location>
</feature>
<evidence type="ECO:0000256" key="2">
    <source>
        <dbReference type="SAM" id="MobiDB-lite"/>
    </source>
</evidence>
<evidence type="ECO:0000313" key="4">
    <source>
        <dbReference type="EMBL" id="CAG8954736.1"/>
    </source>
</evidence>
<dbReference type="Gene3D" id="3.30.900.10">
    <property type="entry name" value="HORMA domain"/>
    <property type="match status" value="1"/>
</dbReference>
<keyword evidence="5" id="KW-1185">Reference proteome</keyword>
<dbReference type="AlphaFoldDB" id="A0A9N9KX87"/>
<dbReference type="SUPFAM" id="SSF56019">
    <property type="entry name" value="The spindle assembly checkpoint protein mad2"/>
    <property type="match status" value="1"/>
</dbReference>
<comment type="similarity">
    <text evidence="1">Belongs to the MAD2 family.</text>
</comment>
<dbReference type="InterPro" id="IPR003511">
    <property type="entry name" value="HORMA_dom"/>
</dbReference>
<sequence length="233" mass="26014">MAAPPPPAPPILNTTLALHRTLMDFLTVAIHTILYTRELYPHSTFLTTRAYNLPVHQNRHPKVCEWINESIKALEPQISANAVKRVVVVIYSPDLEVLERFLFDISRFPVVDHKERFTEFEGDAPGAADIVDIEEQLRAKIRKLDYLGGKMKPLPKDCTFTLAIELRDEADPPIGHPQPWVPSEPSLQISKKGKEKEGADIGGVKSSPIGLVEAGDFVLEAWAEEGAAKFEMD</sequence>
<dbReference type="PANTHER" id="PTHR11842:SF10">
    <property type="entry name" value="MITOTIC SPINDLE ASSEMBLY CHECKPOINT PROTEIN MAD2B"/>
    <property type="match status" value="1"/>
</dbReference>
<evidence type="ECO:0000313" key="5">
    <source>
        <dbReference type="Proteomes" id="UP000696280"/>
    </source>
</evidence>
<gene>
    <name evidence="4" type="ORF">HYFRA_00004660</name>
</gene>
<dbReference type="InterPro" id="IPR045091">
    <property type="entry name" value="Mad2-like"/>
</dbReference>
<evidence type="ECO:0000256" key="1">
    <source>
        <dbReference type="ARBA" id="ARBA00010348"/>
    </source>
</evidence>
<dbReference type="Proteomes" id="UP000696280">
    <property type="component" value="Unassembled WGS sequence"/>
</dbReference>
<protein>
    <recommendedName>
        <fullName evidence="3">HORMA domain-containing protein</fullName>
    </recommendedName>
</protein>
<dbReference type="OrthoDB" id="21254at2759"/>
<accession>A0A9N9KX87</accession>
<dbReference type="GO" id="GO:0016035">
    <property type="term" value="C:zeta DNA polymerase complex"/>
    <property type="evidence" value="ECO:0007669"/>
    <property type="project" value="TreeGrafter"/>
</dbReference>